<name>A0A0C3K5Z4_9AGAM</name>
<evidence type="ECO:0000313" key="1">
    <source>
        <dbReference type="EMBL" id="KIO16798.1"/>
    </source>
</evidence>
<reference evidence="2" key="2">
    <citation type="submission" date="2015-01" db="EMBL/GenBank/DDBJ databases">
        <title>Evolutionary Origins and Diversification of the Mycorrhizal Mutualists.</title>
        <authorList>
            <consortium name="DOE Joint Genome Institute"/>
            <consortium name="Mycorrhizal Genomics Consortium"/>
            <person name="Kohler A."/>
            <person name="Kuo A."/>
            <person name="Nagy L.G."/>
            <person name="Floudas D."/>
            <person name="Copeland A."/>
            <person name="Barry K.W."/>
            <person name="Cichocki N."/>
            <person name="Veneault-Fourrey C."/>
            <person name="LaButti K."/>
            <person name="Lindquist E.A."/>
            <person name="Lipzen A."/>
            <person name="Lundell T."/>
            <person name="Morin E."/>
            <person name="Murat C."/>
            <person name="Riley R."/>
            <person name="Ohm R."/>
            <person name="Sun H."/>
            <person name="Tunlid A."/>
            <person name="Henrissat B."/>
            <person name="Grigoriev I.V."/>
            <person name="Hibbett D.S."/>
            <person name="Martin F."/>
        </authorList>
    </citation>
    <scope>NUCLEOTIDE SEQUENCE [LARGE SCALE GENOMIC DNA]</scope>
    <source>
        <strain evidence="2">MUT 4182</strain>
    </source>
</reference>
<evidence type="ECO:0000313" key="2">
    <source>
        <dbReference type="Proteomes" id="UP000054248"/>
    </source>
</evidence>
<gene>
    <name evidence="1" type="ORF">M407DRAFT_182392</name>
</gene>
<dbReference type="AlphaFoldDB" id="A0A0C3K5Z4"/>
<dbReference type="EMBL" id="KN823483">
    <property type="protein sequence ID" value="KIO16798.1"/>
    <property type="molecule type" value="Genomic_DNA"/>
</dbReference>
<organism evidence="1 2">
    <name type="scientific">Tulasnella calospora MUT 4182</name>
    <dbReference type="NCBI Taxonomy" id="1051891"/>
    <lineage>
        <taxon>Eukaryota</taxon>
        <taxon>Fungi</taxon>
        <taxon>Dikarya</taxon>
        <taxon>Basidiomycota</taxon>
        <taxon>Agaricomycotina</taxon>
        <taxon>Agaricomycetes</taxon>
        <taxon>Cantharellales</taxon>
        <taxon>Tulasnellaceae</taxon>
        <taxon>Tulasnella</taxon>
    </lineage>
</organism>
<dbReference type="HOGENOM" id="CLU_3034108_0_0_1"/>
<keyword evidence="2" id="KW-1185">Reference proteome</keyword>
<reference evidence="1 2" key="1">
    <citation type="submission" date="2014-04" db="EMBL/GenBank/DDBJ databases">
        <authorList>
            <consortium name="DOE Joint Genome Institute"/>
            <person name="Kuo A."/>
            <person name="Girlanda M."/>
            <person name="Perotto S."/>
            <person name="Kohler A."/>
            <person name="Nagy L.G."/>
            <person name="Floudas D."/>
            <person name="Copeland A."/>
            <person name="Barry K.W."/>
            <person name="Cichocki N."/>
            <person name="Veneault-Fourrey C."/>
            <person name="LaButti K."/>
            <person name="Lindquist E.A."/>
            <person name="Lipzen A."/>
            <person name="Lundell T."/>
            <person name="Morin E."/>
            <person name="Murat C."/>
            <person name="Sun H."/>
            <person name="Tunlid A."/>
            <person name="Henrissat B."/>
            <person name="Grigoriev I.V."/>
            <person name="Hibbett D.S."/>
            <person name="Martin F."/>
            <person name="Nordberg H.P."/>
            <person name="Cantor M.N."/>
            <person name="Hua S.X."/>
        </authorList>
    </citation>
    <scope>NUCLEOTIDE SEQUENCE [LARGE SCALE GENOMIC DNA]</scope>
    <source>
        <strain evidence="1 2">MUT 4182</strain>
    </source>
</reference>
<sequence>MLEHIASHRNRLRKPDSPRARQTTMLILPALVIVKASIPHLELERTALAALDHLV</sequence>
<proteinExistence type="predicted"/>
<protein>
    <submittedName>
        <fullName evidence="1">Uncharacterized protein</fullName>
    </submittedName>
</protein>
<accession>A0A0C3K5Z4</accession>
<dbReference type="Proteomes" id="UP000054248">
    <property type="component" value="Unassembled WGS sequence"/>
</dbReference>